<dbReference type="AlphaFoldDB" id="A0A914H480"/>
<dbReference type="Proteomes" id="UP000887572">
    <property type="component" value="Unplaced"/>
</dbReference>
<dbReference type="WBParaSite" id="Gr19_v10_g13491.t1">
    <property type="protein sequence ID" value="Gr19_v10_g13491.t1"/>
    <property type="gene ID" value="Gr19_v10_g13491"/>
</dbReference>
<sequence length="93" mass="10179">MPLFNASVLASLLFICVGLLHQPTVDALRQQAETNVKDLSFGSSYPMAKRPYLREPLRFGKRFGEGSAGGGGGLLINPFLYEAYRNGADPFQK</sequence>
<organism evidence="2 3">
    <name type="scientific">Globodera rostochiensis</name>
    <name type="common">Golden nematode worm</name>
    <name type="synonym">Heterodera rostochiensis</name>
    <dbReference type="NCBI Taxonomy" id="31243"/>
    <lineage>
        <taxon>Eukaryota</taxon>
        <taxon>Metazoa</taxon>
        <taxon>Ecdysozoa</taxon>
        <taxon>Nematoda</taxon>
        <taxon>Chromadorea</taxon>
        <taxon>Rhabditida</taxon>
        <taxon>Tylenchina</taxon>
        <taxon>Tylenchomorpha</taxon>
        <taxon>Tylenchoidea</taxon>
        <taxon>Heteroderidae</taxon>
        <taxon>Heteroderinae</taxon>
        <taxon>Globodera</taxon>
    </lineage>
</organism>
<proteinExistence type="predicted"/>
<evidence type="ECO:0000313" key="2">
    <source>
        <dbReference type="Proteomes" id="UP000887572"/>
    </source>
</evidence>
<keyword evidence="2" id="KW-1185">Reference proteome</keyword>
<evidence type="ECO:0000313" key="3">
    <source>
        <dbReference type="WBParaSite" id="Gr19_v10_g13491.t1"/>
    </source>
</evidence>
<reference evidence="3" key="1">
    <citation type="submission" date="2022-11" db="UniProtKB">
        <authorList>
            <consortium name="WormBaseParasite"/>
        </authorList>
    </citation>
    <scope>IDENTIFICATION</scope>
</reference>
<accession>A0A914H480</accession>
<feature type="chain" id="PRO_5036834147" evidence="1">
    <location>
        <begin position="28"/>
        <end position="93"/>
    </location>
</feature>
<evidence type="ECO:0000256" key="1">
    <source>
        <dbReference type="SAM" id="SignalP"/>
    </source>
</evidence>
<keyword evidence="1" id="KW-0732">Signal</keyword>
<name>A0A914H480_GLORO</name>
<feature type="signal peptide" evidence="1">
    <location>
        <begin position="1"/>
        <end position="27"/>
    </location>
</feature>
<protein>
    <submittedName>
        <fullName evidence="3">Uncharacterized protein</fullName>
    </submittedName>
</protein>